<dbReference type="Proteomes" id="UP000386466">
    <property type="component" value="Unassembled WGS sequence"/>
</dbReference>
<dbReference type="Gene3D" id="3.10.20.870">
    <property type="entry name" value="PFU (PLAA family ubiquitin binding), C-terminal domain"/>
    <property type="match status" value="1"/>
</dbReference>
<accession>A0A485NTC1</accession>
<organism evidence="19 20">
    <name type="scientific">Lynx pardinus</name>
    <name type="common">Iberian lynx</name>
    <name type="synonym">Felis pardina</name>
    <dbReference type="NCBI Taxonomy" id="191816"/>
    <lineage>
        <taxon>Eukaryota</taxon>
        <taxon>Metazoa</taxon>
        <taxon>Chordata</taxon>
        <taxon>Craniata</taxon>
        <taxon>Vertebrata</taxon>
        <taxon>Euteleostomi</taxon>
        <taxon>Mammalia</taxon>
        <taxon>Eutheria</taxon>
        <taxon>Laurasiatheria</taxon>
        <taxon>Carnivora</taxon>
        <taxon>Feliformia</taxon>
        <taxon>Felidae</taxon>
        <taxon>Felinae</taxon>
        <taxon>Lynx</taxon>
    </lineage>
</organism>
<evidence type="ECO:0000256" key="1">
    <source>
        <dbReference type="ARBA" id="ARBA00004123"/>
    </source>
</evidence>
<proteinExistence type="inferred from homology"/>
<name>A0A485NTC1_LYNPA</name>
<keyword evidence="10" id="KW-0539">Nucleus</keyword>
<dbReference type="Gene3D" id="1.25.10.10">
    <property type="entry name" value="Leucine-rich Repeat Variant"/>
    <property type="match status" value="1"/>
</dbReference>
<dbReference type="InterPro" id="IPR015155">
    <property type="entry name" value="PFU"/>
</dbReference>
<evidence type="ECO:0000256" key="10">
    <source>
        <dbReference type="ARBA" id="ARBA00023242"/>
    </source>
</evidence>
<evidence type="ECO:0000256" key="2">
    <source>
        <dbReference type="ARBA" id="ARBA00004496"/>
    </source>
</evidence>
<comment type="subunit">
    <text evidence="13">Interacts with ubiquitin. Interacts with UBXN6, VCP and YOD1; may form a complex involved in macroautophagy.</text>
</comment>
<feature type="repeat" description="WD" evidence="15">
    <location>
        <begin position="227"/>
        <end position="259"/>
    </location>
</feature>
<keyword evidence="6 15" id="KW-0853">WD repeat</keyword>
<evidence type="ECO:0000256" key="16">
    <source>
        <dbReference type="SAM" id="MobiDB-lite"/>
    </source>
</evidence>
<comment type="subcellular location">
    <subcellularLocation>
        <location evidence="2">Cytoplasm</location>
    </subcellularLocation>
    <subcellularLocation>
        <location evidence="1">Nucleus</location>
    </subcellularLocation>
    <subcellularLocation>
        <location evidence="11">Synapse</location>
    </subcellularLocation>
</comment>
<evidence type="ECO:0000256" key="12">
    <source>
        <dbReference type="ARBA" id="ARBA00054829"/>
    </source>
</evidence>
<dbReference type="GO" id="GO:0007399">
    <property type="term" value="P:nervous system development"/>
    <property type="evidence" value="ECO:0007669"/>
    <property type="project" value="UniProtKB-KW"/>
</dbReference>
<dbReference type="Pfam" id="PF00400">
    <property type="entry name" value="WD40"/>
    <property type="match status" value="6"/>
</dbReference>
<dbReference type="EMBL" id="CAAGRJ010021045">
    <property type="protein sequence ID" value="VFV35328.1"/>
    <property type="molecule type" value="Genomic_DNA"/>
</dbReference>
<dbReference type="GO" id="GO:0043130">
    <property type="term" value="F:ubiquitin binding"/>
    <property type="evidence" value="ECO:0007669"/>
    <property type="project" value="TreeGrafter"/>
</dbReference>
<dbReference type="PANTHER" id="PTHR19849:SF0">
    <property type="entry name" value="PHOSPHOLIPASE A-2-ACTIVATING PROTEIN"/>
    <property type="match status" value="1"/>
</dbReference>
<evidence type="ECO:0000256" key="9">
    <source>
        <dbReference type="ARBA" id="ARBA00023018"/>
    </source>
</evidence>
<keyword evidence="5" id="KW-0963">Cytoplasm</keyword>
<dbReference type="PROSITE" id="PS51396">
    <property type="entry name" value="PUL"/>
    <property type="match status" value="1"/>
</dbReference>
<keyword evidence="7" id="KW-0677">Repeat</keyword>
<evidence type="ECO:0000256" key="5">
    <source>
        <dbReference type="ARBA" id="ARBA00022490"/>
    </source>
</evidence>
<gene>
    <name evidence="19" type="ORF">LYPA_23C004565</name>
</gene>
<dbReference type="Pfam" id="PF15335">
    <property type="entry name" value="CAAP1"/>
    <property type="match status" value="1"/>
</dbReference>
<keyword evidence="4" id="KW-0217">Developmental protein</keyword>
<evidence type="ECO:0000256" key="7">
    <source>
        <dbReference type="ARBA" id="ARBA00022737"/>
    </source>
</evidence>
<evidence type="ECO:0000259" key="17">
    <source>
        <dbReference type="PROSITE" id="PS51394"/>
    </source>
</evidence>
<reference evidence="19 20" key="1">
    <citation type="submission" date="2019-01" db="EMBL/GenBank/DDBJ databases">
        <authorList>
            <person name="Alioto T."/>
            <person name="Alioto T."/>
        </authorList>
    </citation>
    <scope>NUCLEOTIDE SEQUENCE [LARGE SCALE GENOMIC DNA]</scope>
</reference>
<dbReference type="Gene3D" id="2.130.10.10">
    <property type="entry name" value="YVTN repeat-like/Quinoprotein amine dehydrogenase"/>
    <property type="match status" value="1"/>
</dbReference>
<dbReference type="PROSITE" id="PS50294">
    <property type="entry name" value="WD_REPEATS_REGION"/>
    <property type="match status" value="2"/>
</dbReference>
<evidence type="ECO:0000256" key="13">
    <source>
        <dbReference type="ARBA" id="ARBA00065331"/>
    </source>
</evidence>
<comment type="function">
    <text evidence="12">Plays a role in protein ubiquitination, sorting and degradation through its association with VCP. Involved in ubiquitin-mediated membrane proteins trafficking to late endosomes in an ESCRT-dependent manner, and hence plays a role in synaptic vesicle recycling. May play a role in macroautophagy, regulating for instance the clearance of damaged lysosomes. Plays a role in cerebellar Purkinje cell development. Positively regulates cytosolic and calcium-independent phospholipase A2 activities in a tumor necrosis factor alpha (TNF-alpha)- or lipopolysaccharide (LPS)-dependent manner, and hence prostaglandin E2 biosynthesis.</text>
</comment>
<dbReference type="GO" id="GO:0045202">
    <property type="term" value="C:synapse"/>
    <property type="evidence" value="ECO:0007669"/>
    <property type="project" value="UniProtKB-SubCell"/>
</dbReference>
<sequence length="1004" mass="109730">MASGAARYRLSCSLPGHELDVRGLVCSLYPPGAFVSVSRDRTTRLWVPDSPNRGFTEMHCMSGHSNFVSCVCIIPSSDMYPHGLIATGGNDHNICIFSLESPAPLYILKGHKNTVCSLSSGKFGTLLSGSWDTTAKVWLNDKCMMTLQGHTAAVWAVKILPEQGLMLTGSADKTIKLWKAGRCERTFSGHEDCVRGLAILSETEFLSCANDASIRRWQITGECLEVYYGHTNYIYSISVFPNCKDFVTTAEDRSLRIWKRGECAQTIRLPAQSIWCCCVLANGDIVVGASDGIIRVFTESEDRTASAEEIKAFEKELSQATIDSKTGDLGDINAEQLPGREHLNEPGTREGQTRLIKDGEKVEAYQWSVSEGRWIKIGDVVGSSGANQQTSGKVLYEGKEFDYVFSIDVNEGGPSYKLPYNVSDDPWLTAYNFLQKNDLNPMFLDQVAKFIIDNTKGQTLGLGNTSFSDPFTGGGRYVPGSSSGSANTLPAADPFTGSGRYVPGSASMGTTMAGADPFTGNSAYRSAASKTVNIYFPKKEAVTFDQANPTQILGKLKELNGAASEEKKLTEDDLILLEKILSLICNNSSEKPTAQQLQILWKAIYWPEDIVFPALDILRLSIKHPSVNENFCNEKEGAQFSSHLISLLNPKGKPANQLLALRTFCNCFVGQAGQKLMMSQRESLMSHAIELKSGSNKNIHIALATLTLNYSVCFHKDHNIEGKAQCLSVISTVLEVVQDLEATFRLLVALGTLISDDLNAVQLAKSLGVDSQIKKYASVSEPAKNQNMGEWTKPGIHLSNCGSVTGGGSGGSCWGGSSVERSERRKRRSTDSSSSVSGSLQQDTRYLLPTLEKELFLAEHSDLEEGGLDLTVSLKPVSFYISDKKEMLQQCFCIIGEKKLQKMLPDVLKNCSIEEIKKLCQEQLELLSEKKILKILEGDNGMDSDMEEEADDGPKMGSDLVSQQDICIDSTSTVRENKQPEGLELKQGTLHVIYTVNGPAFGAS</sequence>
<evidence type="ECO:0000256" key="4">
    <source>
        <dbReference type="ARBA" id="ARBA00022473"/>
    </source>
</evidence>
<feature type="domain" description="PUL" evidence="18">
    <location>
        <begin position="534"/>
        <end position="795"/>
    </location>
</feature>
<dbReference type="InterPro" id="IPR013535">
    <property type="entry name" value="PUL_dom"/>
</dbReference>
<dbReference type="PROSITE" id="PS51394">
    <property type="entry name" value="PFU"/>
    <property type="match status" value="1"/>
</dbReference>
<evidence type="ECO:0000259" key="18">
    <source>
        <dbReference type="PROSITE" id="PS51396"/>
    </source>
</evidence>
<feature type="domain" description="PFU" evidence="17">
    <location>
        <begin position="366"/>
        <end position="465"/>
    </location>
</feature>
<keyword evidence="20" id="KW-1185">Reference proteome</keyword>
<dbReference type="GO" id="GO:0042981">
    <property type="term" value="P:regulation of apoptotic process"/>
    <property type="evidence" value="ECO:0007669"/>
    <property type="project" value="InterPro"/>
</dbReference>
<dbReference type="Pfam" id="PF09070">
    <property type="entry name" value="PFU"/>
    <property type="match status" value="1"/>
</dbReference>
<dbReference type="InterPro" id="IPR015943">
    <property type="entry name" value="WD40/YVTN_repeat-like_dom_sf"/>
</dbReference>
<dbReference type="GO" id="GO:0016005">
    <property type="term" value="F:phospholipase A2 activator activity"/>
    <property type="evidence" value="ECO:0007669"/>
    <property type="project" value="UniProtKB-ARBA"/>
</dbReference>
<dbReference type="SUPFAM" id="SSF50978">
    <property type="entry name" value="WD40 repeat-like"/>
    <property type="match status" value="1"/>
</dbReference>
<dbReference type="CDD" id="cd00200">
    <property type="entry name" value="WD40"/>
    <property type="match status" value="1"/>
</dbReference>
<dbReference type="FunFam" id="1.25.10.10:FF:000163">
    <property type="entry name" value="Phospholipase A-2-activating protein, putative"/>
    <property type="match status" value="1"/>
</dbReference>
<dbReference type="GO" id="GO:0005634">
    <property type="term" value="C:nucleus"/>
    <property type="evidence" value="ECO:0007669"/>
    <property type="project" value="UniProtKB-SubCell"/>
</dbReference>
<keyword evidence="9" id="KW-0770">Synapse</keyword>
<evidence type="ECO:0000313" key="20">
    <source>
        <dbReference type="Proteomes" id="UP000386466"/>
    </source>
</evidence>
<dbReference type="Pfam" id="PF08324">
    <property type="entry name" value="PUL"/>
    <property type="match status" value="1"/>
</dbReference>
<dbReference type="FunFam" id="3.10.20.870:FF:000001">
    <property type="entry name" value="Phospholipase A-2-activating protein-like"/>
    <property type="match status" value="1"/>
</dbReference>
<evidence type="ECO:0000256" key="15">
    <source>
        <dbReference type="PROSITE-ProRule" id="PRU00221"/>
    </source>
</evidence>
<dbReference type="FunFam" id="2.130.10.10:FF:000175">
    <property type="entry name" value="Phospholipase A-2-activating protein"/>
    <property type="match status" value="1"/>
</dbReference>
<keyword evidence="8" id="KW-0524">Neurogenesis</keyword>
<protein>
    <recommendedName>
        <fullName evidence="14">Phospholipase A-2-activating protein</fullName>
    </recommendedName>
</protein>
<dbReference type="PANTHER" id="PTHR19849">
    <property type="entry name" value="PHOSPHOLIPASE A-2-ACTIVATING PROTEIN"/>
    <property type="match status" value="1"/>
</dbReference>
<dbReference type="InterPro" id="IPR038991">
    <property type="entry name" value="CAAP1"/>
</dbReference>
<dbReference type="AlphaFoldDB" id="A0A485NTC1"/>
<evidence type="ECO:0000313" key="19">
    <source>
        <dbReference type="EMBL" id="VFV35328.1"/>
    </source>
</evidence>
<comment type="similarity">
    <text evidence="3">Belongs to the WD repeat PLAP family.</text>
</comment>
<dbReference type="InterPro" id="IPR036322">
    <property type="entry name" value="WD40_repeat_dom_sf"/>
</dbReference>
<evidence type="ECO:0000256" key="14">
    <source>
        <dbReference type="ARBA" id="ARBA00068665"/>
    </source>
</evidence>
<evidence type="ECO:0000256" key="11">
    <source>
        <dbReference type="ARBA" id="ARBA00034103"/>
    </source>
</evidence>
<dbReference type="PROSITE" id="PS50082">
    <property type="entry name" value="WD_REPEATS_2"/>
    <property type="match status" value="3"/>
</dbReference>
<dbReference type="InterPro" id="IPR011989">
    <property type="entry name" value="ARM-like"/>
</dbReference>
<evidence type="ECO:0000256" key="8">
    <source>
        <dbReference type="ARBA" id="ARBA00022902"/>
    </source>
</evidence>
<dbReference type="GO" id="GO:0005737">
    <property type="term" value="C:cytoplasm"/>
    <property type="evidence" value="ECO:0007669"/>
    <property type="project" value="UniProtKB-SubCell"/>
</dbReference>
<feature type="region of interest" description="Disordered" evidence="16">
    <location>
        <begin position="807"/>
        <end position="841"/>
    </location>
</feature>
<feature type="repeat" description="WD" evidence="15">
    <location>
        <begin position="147"/>
        <end position="179"/>
    </location>
</feature>
<dbReference type="GO" id="GO:0043161">
    <property type="term" value="P:proteasome-mediated ubiquitin-dependent protein catabolic process"/>
    <property type="evidence" value="ECO:0007669"/>
    <property type="project" value="TreeGrafter"/>
</dbReference>
<dbReference type="InterPro" id="IPR001680">
    <property type="entry name" value="WD40_rpt"/>
</dbReference>
<feature type="repeat" description="WD" evidence="15">
    <location>
        <begin position="108"/>
        <end position="138"/>
    </location>
</feature>
<dbReference type="InterPro" id="IPR038122">
    <property type="entry name" value="PFU_sf"/>
</dbReference>
<dbReference type="SMART" id="SM00320">
    <property type="entry name" value="WD40"/>
    <property type="match status" value="7"/>
</dbReference>
<dbReference type="GO" id="GO:0010992">
    <property type="term" value="P:ubiquitin recycling"/>
    <property type="evidence" value="ECO:0007669"/>
    <property type="project" value="TreeGrafter"/>
</dbReference>
<evidence type="ECO:0000256" key="6">
    <source>
        <dbReference type="ARBA" id="ARBA00022574"/>
    </source>
</evidence>
<evidence type="ECO:0000256" key="3">
    <source>
        <dbReference type="ARBA" id="ARBA00008495"/>
    </source>
</evidence>